<gene>
    <name evidence="1" type="ORF">Mgra_00007186</name>
</gene>
<sequence>METRRVVTDKLTTDCMNMYVCHPIPPPNVLPQSGGIDDDPTLVDICVLYLNVYGWNCNVLQSFMGELYGGQTKVDGWCVVIFKRICFQFVQYFIKQIYI</sequence>
<dbReference type="AlphaFoldDB" id="A0A8S9ZJM2"/>
<evidence type="ECO:0000313" key="2">
    <source>
        <dbReference type="Proteomes" id="UP000605970"/>
    </source>
</evidence>
<dbReference type="Proteomes" id="UP000605970">
    <property type="component" value="Unassembled WGS sequence"/>
</dbReference>
<reference evidence="1" key="1">
    <citation type="journal article" date="2020" name="Ecol. Evol.">
        <title>Genome structure and content of the rice root-knot nematode (Meloidogyne graminicola).</title>
        <authorList>
            <person name="Phan N.T."/>
            <person name="Danchin E.G.J."/>
            <person name="Klopp C."/>
            <person name="Perfus-Barbeoch L."/>
            <person name="Kozlowski D.K."/>
            <person name="Koutsovoulos G.D."/>
            <person name="Lopez-Roques C."/>
            <person name="Bouchez O."/>
            <person name="Zahm M."/>
            <person name="Besnard G."/>
            <person name="Bellafiore S."/>
        </authorList>
    </citation>
    <scope>NUCLEOTIDE SEQUENCE</scope>
    <source>
        <strain evidence="1">VN-18</strain>
    </source>
</reference>
<name>A0A8S9ZJM2_9BILA</name>
<proteinExistence type="predicted"/>
<comment type="caution">
    <text evidence="1">The sequence shown here is derived from an EMBL/GenBank/DDBJ whole genome shotgun (WGS) entry which is preliminary data.</text>
</comment>
<evidence type="ECO:0000313" key="1">
    <source>
        <dbReference type="EMBL" id="KAF7633394.1"/>
    </source>
</evidence>
<dbReference type="EMBL" id="JABEBT010000077">
    <property type="protein sequence ID" value="KAF7633394.1"/>
    <property type="molecule type" value="Genomic_DNA"/>
</dbReference>
<organism evidence="1 2">
    <name type="scientific">Meloidogyne graminicola</name>
    <dbReference type="NCBI Taxonomy" id="189291"/>
    <lineage>
        <taxon>Eukaryota</taxon>
        <taxon>Metazoa</taxon>
        <taxon>Ecdysozoa</taxon>
        <taxon>Nematoda</taxon>
        <taxon>Chromadorea</taxon>
        <taxon>Rhabditida</taxon>
        <taxon>Tylenchina</taxon>
        <taxon>Tylenchomorpha</taxon>
        <taxon>Tylenchoidea</taxon>
        <taxon>Meloidogynidae</taxon>
        <taxon>Meloidogyninae</taxon>
        <taxon>Meloidogyne</taxon>
    </lineage>
</organism>
<accession>A0A8S9ZJM2</accession>
<keyword evidence="2" id="KW-1185">Reference proteome</keyword>
<protein>
    <submittedName>
        <fullName evidence="1">Uncharacterized protein</fullName>
    </submittedName>
</protein>